<proteinExistence type="predicted"/>
<gene>
    <name evidence="2" type="ORF">MELIAE_LOCUS10834</name>
</gene>
<dbReference type="OrthoDB" id="10432289at2759"/>
<name>A0A9P0BEE7_BRAAE</name>
<evidence type="ECO:0000256" key="1">
    <source>
        <dbReference type="SAM" id="MobiDB-lite"/>
    </source>
</evidence>
<evidence type="ECO:0000313" key="3">
    <source>
        <dbReference type="Proteomes" id="UP001154078"/>
    </source>
</evidence>
<dbReference type="EMBL" id="OV121138">
    <property type="protein sequence ID" value="CAH0561258.1"/>
    <property type="molecule type" value="Genomic_DNA"/>
</dbReference>
<keyword evidence="3" id="KW-1185">Reference proteome</keyword>
<sequence>MDDSSSSDNLRRNMRRDVGTGCCPSSSSSMRGNKKCKETKEKEHCDCCLCNKKVKASFALAWVADTEGTCTLPQGFQFDYIDTMDKVEKKRKEFEDWMKKAPIADCMNLVMQEGTGKFSVANGIDTDSCNCGGDEVSSLFKKKCSVPQPTWCWNPQTYSWSMVNNNGGSGFC</sequence>
<reference evidence="2" key="1">
    <citation type="submission" date="2021-12" db="EMBL/GenBank/DDBJ databases">
        <authorList>
            <person name="King R."/>
        </authorList>
    </citation>
    <scope>NUCLEOTIDE SEQUENCE</scope>
</reference>
<protein>
    <submittedName>
        <fullName evidence="2">Uncharacterized protein</fullName>
    </submittedName>
</protein>
<dbReference type="Proteomes" id="UP001154078">
    <property type="component" value="Chromosome 7"/>
</dbReference>
<evidence type="ECO:0000313" key="2">
    <source>
        <dbReference type="EMBL" id="CAH0561258.1"/>
    </source>
</evidence>
<dbReference type="AlphaFoldDB" id="A0A9P0BEE7"/>
<feature type="region of interest" description="Disordered" evidence="1">
    <location>
        <begin position="1"/>
        <end position="34"/>
    </location>
</feature>
<organism evidence="2 3">
    <name type="scientific">Brassicogethes aeneus</name>
    <name type="common">Rape pollen beetle</name>
    <name type="synonym">Meligethes aeneus</name>
    <dbReference type="NCBI Taxonomy" id="1431903"/>
    <lineage>
        <taxon>Eukaryota</taxon>
        <taxon>Metazoa</taxon>
        <taxon>Ecdysozoa</taxon>
        <taxon>Arthropoda</taxon>
        <taxon>Hexapoda</taxon>
        <taxon>Insecta</taxon>
        <taxon>Pterygota</taxon>
        <taxon>Neoptera</taxon>
        <taxon>Endopterygota</taxon>
        <taxon>Coleoptera</taxon>
        <taxon>Polyphaga</taxon>
        <taxon>Cucujiformia</taxon>
        <taxon>Nitidulidae</taxon>
        <taxon>Meligethinae</taxon>
        <taxon>Brassicogethes</taxon>
    </lineage>
</organism>
<accession>A0A9P0BEE7</accession>
<feature type="compositionally biased region" description="Basic and acidic residues" evidence="1">
    <location>
        <begin position="9"/>
        <end position="18"/>
    </location>
</feature>